<proteinExistence type="predicted"/>
<name>A0A1I5T7B1_HYMAR</name>
<accession>A0A1I5T7B1</accession>
<gene>
    <name evidence="1" type="ORF">SAMN04515668_0347</name>
</gene>
<dbReference type="STRING" id="1227077.SAMN04515668_0347"/>
<dbReference type="RefSeq" id="WP_092668336.1">
    <property type="nucleotide sequence ID" value="NZ_FOXS01000001.1"/>
</dbReference>
<organism evidence="1 2">
    <name type="scientific">Hymenobacter arizonensis</name>
    <name type="common">Siccationidurans arizonensis</name>
    <dbReference type="NCBI Taxonomy" id="1227077"/>
    <lineage>
        <taxon>Bacteria</taxon>
        <taxon>Pseudomonadati</taxon>
        <taxon>Bacteroidota</taxon>
        <taxon>Cytophagia</taxon>
        <taxon>Cytophagales</taxon>
        <taxon>Hymenobacteraceae</taxon>
        <taxon>Hymenobacter</taxon>
    </lineage>
</organism>
<evidence type="ECO:0000313" key="2">
    <source>
        <dbReference type="Proteomes" id="UP000199029"/>
    </source>
</evidence>
<reference evidence="2" key="1">
    <citation type="submission" date="2016-10" db="EMBL/GenBank/DDBJ databases">
        <authorList>
            <person name="Varghese N."/>
            <person name="Submissions S."/>
        </authorList>
    </citation>
    <scope>NUCLEOTIDE SEQUENCE [LARGE SCALE GENOMIC DNA]</scope>
    <source>
        <strain evidence="2">OR362-8,ATCC BAA-1266,JCM 13504</strain>
    </source>
</reference>
<protein>
    <submittedName>
        <fullName evidence="1">Uncharacterized protein</fullName>
    </submittedName>
</protein>
<dbReference type="EMBL" id="FOXS01000001">
    <property type="protein sequence ID" value="SFP78922.1"/>
    <property type="molecule type" value="Genomic_DNA"/>
</dbReference>
<sequence>MSILTDHLNRFSGAQPGERQYEELINKCEALRYNHQQPRALLIGSEILASIEAFLTERNTKPMTLQSAGFGAGRNIPIIIDEDNPLGVMVLVEG</sequence>
<evidence type="ECO:0000313" key="1">
    <source>
        <dbReference type="EMBL" id="SFP78922.1"/>
    </source>
</evidence>
<dbReference type="Proteomes" id="UP000199029">
    <property type="component" value="Unassembled WGS sequence"/>
</dbReference>
<dbReference type="AlphaFoldDB" id="A0A1I5T7B1"/>
<keyword evidence="2" id="KW-1185">Reference proteome</keyword>
<dbReference type="OrthoDB" id="9803111at2"/>